<reference evidence="1 2" key="1">
    <citation type="submission" date="2019-03" db="EMBL/GenBank/DDBJ databases">
        <authorList>
            <person name="Kim M.K.M."/>
        </authorList>
    </citation>
    <scope>NUCLEOTIDE SEQUENCE [LARGE SCALE GENOMIC DNA]</scope>
    <source>
        <strain evidence="1 2">18JY21-1</strain>
    </source>
</reference>
<dbReference type="RefSeq" id="WP_132419599.1">
    <property type="nucleotide sequence ID" value="NZ_SKFG01000022.1"/>
</dbReference>
<protein>
    <submittedName>
        <fullName evidence="1">Uncharacterized protein</fullName>
    </submittedName>
</protein>
<name>A0A4R4E7T2_9BACL</name>
<proteinExistence type="predicted"/>
<comment type="caution">
    <text evidence="1">The sequence shown here is derived from an EMBL/GenBank/DDBJ whole genome shotgun (WGS) entry which is preliminary data.</text>
</comment>
<gene>
    <name evidence="1" type="ORF">E0485_18760</name>
</gene>
<evidence type="ECO:0000313" key="2">
    <source>
        <dbReference type="Proteomes" id="UP000295418"/>
    </source>
</evidence>
<dbReference type="OrthoDB" id="2677436at2"/>
<sequence>MIIIKNPKHGNVVLMPQTIEHYESELTSLLSNERYDEAVDILRYLMGFSDVDSERRMEWEQLLAWLYMMYPELQQTSQLGIEDDARAEAELRKQLLGDKWSAESASVLELLHTMEHPSSVDKQLITLDKLAHVGGNQVIHGIRKWLVSREMHPLLQFKALQALKLAGDFEYISIIRSGSEILVNPSDCPLDSSEIPAGIEHIFQTIDHVCEVAEPMIGEFASQMQWDVIATSYGTSLYKAMSNVLNEQEAAVWASALHALLASHIYGGTQVEQIRELYEIVSYPIEEWMDVYQKCRVFL</sequence>
<accession>A0A4R4E7T2</accession>
<evidence type="ECO:0000313" key="1">
    <source>
        <dbReference type="EMBL" id="TCZ75187.1"/>
    </source>
</evidence>
<dbReference type="Proteomes" id="UP000295418">
    <property type="component" value="Unassembled WGS sequence"/>
</dbReference>
<dbReference type="AlphaFoldDB" id="A0A4R4E7T2"/>
<organism evidence="1 2">
    <name type="scientific">Paenibacillus albiflavus</name>
    <dbReference type="NCBI Taxonomy" id="2545760"/>
    <lineage>
        <taxon>Bacteria</taxon>
        <taxon>Bacillati</taxon>
        <taxon>Bacillota</taxon>
        <taxon>Bacilli</taxon>
        <taxon>Bacillales</taxon>
        <taxon>Paenibacillaceae</taxon>
        <taxon>Paenibacillus</taxon>
    </lineage>
</organism>
<keyword evidence="2" id="KW-1185">Reference proteome</keyword>
<dbReference type="EMBL" id="SKFG01000022">
    <property type="protein sequence ID" value="TCZ75187.1"/>
    <property type="molecule type" value="Genomic_DNA"/>
</dbReference>